<dbReference type="InParanoid" id="Q24IL5"/>
<feature type="region of interest" description="Disordered" evidence="2">
    <location>
        <begin position="1"/>
        <end position="67"/>
    </location>
</feature>
<accession>Q24IL5</accession>
<dbReference type="OrthoDB" id="296839at2759"/>
<dbReference type="AlphaFoldDB" id="Q24IL5"/>
<dbReference type="EMBL" id="GG662213">
    <property type="protein sequence ID" value="EAS07610.2"/>
    <property type="molecule type" value="Genomic_DNA"/>
</dbReference>
<dbReference type="Proteomes" id="UP000009168">
    <property type="component" value="Unassembled WGS sequence"/>
</dbReference>
<feature type="coiled-coil region" evidence="1">
    <location>
        <begin position="169"/>
        <end position="231"/>
    </location>
</feature>
<gene>
    <name evidence="3" type="ORF">TTHERM_00919590</name>
</gene>
<sequence>MSRQAYQDQQGQFGGNANFQKQQDYQENPARFTGSSNQQTIPKNNNLGGPRANQGQSTGNFANQEPNYQGNYEYAQVDQQNGILRQRIRELEDQLHRSNQENDNLYNRLTLTENELSRTKEILLKMGDTAGWKGAQVNDLNNRYHELASGHNQFLENARSHTYTVQRELEHKDNEIKRLKNLLDERNDKLKVVTVTQEKNFDRCLTLDKEIQNLQEENQKLRRDLQQKSHELDMSKLSHKAEGTFMVEVEHLRGDVQRLLDMLRNTEEYKEFADIADDSSHSIRYLKDIKARTYVDAKCHTHCKFIRPCQCPKTGENQWVEDEKLLWVPEEAFRFAHEFRLKYNGELTDTLIEQLLFELNKIWSKREQRLLKRVKGSAASETASLRRQLAFNPTYDEHQAKVTIQRLQNQLKQAYKENREAFAQRERRNPPGTHYVNETLKINKELHKSKKRSEQQNDVLKKKVANMELHKYGDHAQKAIFMEGAQWMTNKILSEIDGLQQNINSHAKQFHEKQEQLLFNNEKDASSSFGPGQLSVPDPNLILRKCDWFLENVDQDIYTFKSKVQQLNRHSEKDMIDANQAVKTIQKSKTAIIGTF</sequence>
<feature type="compositionally biased region" description="Low complexity" evidence="2">
    <location>
        <begin position="7"/>
        <end position="23"/>
    </location>
</feature>
<evidence type="ECO:0000313" key="3">
    <source>
        <dbReference type="EMBL" id="EAS07610.2"/>
    </source>
</evidence>
<evidence type="ECO:0000313" key="4">
    <source>
        <dbReference type="Proteomes" id="UP000009168"/>
    </source>
</evidence>
<keyword evidence="4" id="KW-1185">Reference proteome</keyword>
<name>Q24IL5_TETTS</name>
<dbReference type="GeneID" id="7840743"/>
<dbReference type="HOGENOM" id="CLU_445159_0_0_1"/>
<reference evidence="4" key="1">
    <citation type="journal article" date="2006" name="PLoS Biol.">
        <title>Macronuclear genome sequence of the ciliate Tetrahymena thermophila, a model eukaryote.</title>
        <authorList>
            <person name="Eisen J.A."/>
            <person name="Coyne R.S."/>
            <person name="Wu M."/>
            <person name="Wu D."/>
            <person name="Thiagarajan M."/>
            <person name="Wortman J.R."/>
            <person name="Badger J.H."/>
            <person name="Ren Q."/>
            <person name="Amedeo P."/>
            <person name="Jones K.M."/>
            <person name="Tallon L.J."/>
            <person name="Delcher A.L."/>
            <person name="Salzberg S.L."/>
            <person name="Silva J.C."/>
            <person name="Haas B.J."/>
            <person name="Majoros W.H."/>
            <person name="Farzad M."/>
            <person name="Carlton J.M."/>
            <person name="Smith R.K. Jr."/>
            <person name="Garg J."/>
            <person name="Pearlman R.E."/>
            <person name="Karrer K.M."/>
            <person name="Sun L."/>
            <person name="Manning G."/>
            <person name="Elde N.C."/>
            <person name="Turkewitz A.P."/>
            <person name="Asai D.J."/>
            <person name="Wilkes D.E."/>
            <person name="Wang Y."/>
            <person name="Cai H."/>
            <person name="Collins K."/>
            <person name="Stewart B.A."/>
            <person name="Lee S.R."/>
            <person name="Wilamowska K."/>
            <person name="Weinberg Z."/>
            <person name="Ruzzo W.L."/>
            <person name="Wloga D."/>
            <person name="Gaertig J."/>
            <person name="Frankel J."/>
            <person name="Tsao C.-C."/>
            <person name="Gorovsky M.A."/>
            <person name="Keeling P.J."/>
            <person name="Waller R.F."/>
            <person name="Patron N.J."/>
            <person name="Cherry J.M."/>
            <person name="Stover N.A."/>
            <person name="Krieger C.J."/>
            <person name="del Toro C."/>
            <person name="Ryder H.F."/>
            <person name="Williamson S.C."/>
            <person name="Barbeau R.A."/>
            <person name="Hamilton E.P."/>
            <person name="Orias E."/>
        </authorList>
    </citation>
    <scope>NUCLEOTIDE SEQUENCE [LARGE SCALE GENOMIC DNA]</scope>
    <source>
        <strain evidence="4">SB210</strain>
    </source>
</reference>
<proteinExistence type="predicted"/>
<feature type="coiled-coil region" evidence="1">
    <location>
        <begin position="74"/>
        <end position="115"/>
    </location>
</feature>
<evidence type="ECO:0000256" key="2">
    <source>
        <dbReference type="SAM" id="MobiDB-lite"/>
    </source>
</evidence>
<dbReference type="RefSeq" id="XP_001027852.2">
    <property type="nucleotide sequence ID" value="XM_001027852.3"/>
</dbReference>
<keyword evidence="1" id="KW-0175">Coiled coil</keyword>
<protein>
    <submittedName>
        <fullName evidence="3">Uncharacterized protein</fullName>
    </submittedName>
</protein>
<evidence type="ECO:0000256" key="1">
    <source>
        <dbReference type="SAM" id="Coils"/>
    </source>
</evidence>
<dbReference type="eggNOG" id="ENOG502SBJY">
    <property type="taxonomic scope" value="Eukaryota"/>
</dbReference>
<dbReference type="KEGG" id="tet:TTHERM_00919590"/>
<organism evidence="3 4">
    <name type="scientific">Tetrahymena thermophila (strain SB210)</name>
    <dbReference type="NCBI Taxonomy" id="312017"/>
    <lineage>
        <taxon>Eukaryota</taxon>
        <taxon>Sar</taxon>
        <taxon>Alveolata</taxon>
        <taxon>Ciliophora</taxon>
        <taxon>Intramacronucleata</taxon>
        <taxon>Oligohymenophorea</taxon>
        <taxon>Hymenostomatida</taxon>
        <taxon>Tetrahymenina</taxon>
        <taxon>Tetrahymenidae</taxon>
        <taxon>Tetrahymena</taxon>
    </lineage>
</organism>
<dbReference type="STRING" id="312017.Q24IL5"/>
<feature type="coiled-coil region" evidence="1">
    <location>
        <begin position="397"/>
        <end position="470"/>
    </location>
</feature>
<feature type="compositionally biased region" description="Polar residues" evidence="2">
    <location>
        <begin position="33"/>
        <end position="67"/>
    </location>
</feature>